<evidence type="ECO:0000259" key="4">
    <source>
        <dbReference type="SMART" id="SM00796"/>
    </source>
</evidence>
<protein>
    <submittedName>
        <fullName evidence="6">KipI family sensor histidine kinase inhibitor</fullName>
    </submittedName>
</protein>
<evidence type="ECO:0000259" key="5">
    <source>
        <dbReference type="SMART" id="SM00797"/>
    </source>
</evidence>
<sequence length="540" mass="55222">MTTRPPSVKPAGTTAALVDCDSLDAALDVFAALSVARERGEFYADELVPAAQTVLVLGGDGRDPRGLAAKLPRLLGASDAAARADHAGPEVSIPVHYSGPDLAEVAALTGMSEEAVVARHTAASYAVAFTGFAPGFAYLSGGDPALAVPRRETPRPRIHPGSVGLAGAFSGVYPRESPGGWQIIGSTSAQMWDTQREQPAVLLAGGRVRFTVAREEAAIAAVRAPRRAPAENLPAAVLRVVDAGLQTLVQDAGRLGAAAMGVGRAGTAIRGAYRAANALVGNAPGTAALELGHGGFAADALATTVLALTGAARPGRITGPFGSRNVAHGAPFRLSAGERLTLSPAERGLRSILALRGGVGGEAFLGSRARDTLAGLGPAPVAVGDEIRPAGAATHAVGAPTGQDPDLPAPGDVTTLRVILGPRDDWFDAEAIARLTDQTWRVAPQSDRVGVRLTGEPLRRDAVHSGVELPSEGVVLGSIQVPPDGQPVLFLADHPLTGGYPVIAVVHDDDIDLAAQLTPGGAVRFTLIADAPRTRTETRQ</sequence>
<dbReference type="SUPFAM" id="SSF50891">
    <property type="entry name" value="Cyclophilin-like"/>
    <property type="match status" value="2"/>
</dbReference>
<dbReference type="PANTHER" id="PTHR43309:SF3">
    <property type="entry name" value="5-OXOPROLINASE SUBUNIT C"/>
    <property type="match status" value="1"/>
</dbReference>
<dbReference type="GO" id="GO:0016787">
    <property type="term" value="F:hydrolase activity"/>
    <property type="evidence" value="ECO:0007669"/>
    <property type="project" value="UniProtKB-KW"/>
</dbReference>
<keyword evidence="7" id="KW-1185">Reference proteome</keyword>
<dbReference type="Gene3D" id="2.40.100.10">
    <property type="entry name" value="Cyclophilin-like"/>
    <property type="match status" value="2"/>
</dbReference>
<dbReference type="OrthoDB" id="9768696at2"/>
<dbReference type="Proteomes" id="UP000319094">
    <property type="component" value="Unassembled WGS sequence"/>
</dbReference>
<dbReference type="Pfam" id="PF02626">
    <property type="entry name" value="CT_A_B"/>
    <property type="match status" value="1"/>
</dbReference>
<evidence type="ECO:0000256" key="2">
    <source>
        <dbReference type="ARBA" id="ARBA00022801"/>
    </source>
</evidence>
<accession>A0A542Y722</accession>
<feature type="domain" description="Carboxyltransferase" evidence="5">
    <location>
        <begin position="259"/>
        <end position="539"/>
    </location>
</feature>
<dbReference type="RefSeq" id="WP_141887153.1">
    <property type="nucleotide sequence ID" value="NZ_BAAAUY010000001.1"/>
</dbReference>
<keyword evidence="3" id="KW-0067">ATP-binding</keyword>
<name>A0A542Y722_9MICO</name>
<feature type="domain" description="Carboxyltransferase" evidence="4">
    <location>
        <begin position="6"/>
        <end position="202"/>
    </location>
</feature>
<keyword evidence="1" id="KW-0547">Nucleotide-binding</keyword>
<dbReference type="AlphaFoldDB" id="A0A542Y722"/>
<keyword evidence="2" id="KW-0378">Hydrolase</keyword>
<proteinExistence type="predicted"/>
<evidence type="ECO:0000256" key="1">
    <source>
        <dbReference type="ARBA" id="ARBA00022741"/>
    </source>
</evidence>
<dbReference type="SMART" id="SM00797">
    <property type="entry name" value="AHS2"/>
    <property type="match status" value="1"/>
</dbReference>
<dbReference type="Pfam" id="PF02682">
    <property type="entry name" value="CT_C_D"/>
    <property type="match status" value="1"/>
</dbReference>
<dbReference type="GO" id="GO:0005524">
    <property type="term" value="F:ATP binding"/>
    <property type="evidence" value="ECO:0007669"/>
    <property type="project" value="UniProtKB-KW"/>
</dbReference>
<dbReference type="InterPro" id="IPR029000">
    <property type="entry name" value="Cyclophilin-like_dom_sf"/>
</dbReference>
<evidence type="ECO:0000256" key="3">
    <source>
        <dbReference type="ARBA" id="ARBA00022840"/>
    </source>
</evidence>
<dbReference type="InterPro" id="IPR003778">
    <property type="entry name" value="CT_A_B"/>
</dbReference>
<reference evidence="6 7" key="1">
    <citation type="submission" date="2019-06" db="EMBL/GenBank/DDBJ databases">
        <title>Sequencing the genomes of 1000 actinobacteria strains.</title>
        <authorList>
            <person name="Klenk H.-P."/>
        </authorList>
    </citation>
    <scope>NUCLEOTIDE SEQUENCE [LARGE SCALE GENOMIC DNA]</scope>
    <source>
        <strain evidence="6 7">DSM 8803</strain>
    </source>
</reference>
<dbReference type="SMART" id="SM00796">
    <property type="entry name" value="AHS1"/>
    <property type="match status" value="1"/>
</dbReference>
<dbReference type="EMBL" id="VFON01000001">
    <property type="protein sequence ID" value="TQL43899.1"/>
    <property type="molecule type" value="Genomic_DNA"/>
</dbReference>
<gene>
    <name evidence="6" type="ORF">FB468_1936</name>
</gene>
<evidence type="ECO:0000313" key="7">
    <source>
        <dbReference type="Proteomes" id="UP000319094"/>
    </source>
</evidence>
<dbReference type="Gene3D" id="3.30.1360.40">
    <property type="match status" value="1"/>
</dbReference>
<organism evidence="6 7">
    <name type="scientific">Leucobacter komagatae</name>
    <dbReference type="NCBI Taxonomy" id="55969"/>
    <lineage>
        <taxon>Bacteria</taxon>
        <taxon>Bacillati</taxon>
        <taxon>Actinomycetota</taxon>
        <taxon>Actinomycetes</taxon>
        <taxon>Micrococcales</taxon>
        <taxon>Microbacteriaceae</taxon>
        <taxon>Leucobacter</taxon>
    </lineage>
</organism>
<dbReference type="InterPro" id="IPR052708">
    <property type="entry name" value="PxpC"/>
</dbReference>
<evidence type="ECO:0000313" key="6">
    <source>
        <dbReference type="EMBL" id="TQL43899.1"/>
    </source>
</evidence>
<dbReference type="PANTHER" id="PTHR43309">
    <property type="entry name" value="5-OXOPROLINASE SUBUNIT C"/>
    <property type="match status" value="1"/>
</dbReference>
<comment type="caution">
    <text evidence="6">The sequence shown here is derived from an EMBL/GenBank/DDBJ whole genome shotgun (WGS) entry which is preliminary data.</text>
</comment>
<dbReference type="InterPro" id="IPR003833">
    <property type="entry name" value="CT_C_D"/>
</dbReference>